<dbReference type="SMART" id="SM00028">
    <property type="entry name" value="TPR"/>
    <property type="match status" value="5"/>
</dbReference>
<organism evidence="4">
    <name type="scientific">Salvia splendens</name>
    <name type="common">Scarlet sage</name>
    <dbReference type="NCBI Taxonomy" id="180675"/>
    <lineage>
        <taxon>Eukaryota</taxon>
        <taxon>Viridiplantae</taxon>
        <taxon>Streptophyta</taxon>
        <taxon>Embryophyta</taxon>
        <taxon>Tracheophyta</taxon>
        <taxon>Spermatophyta</taxon>
        <taxon>Magnoliopsida</taxon>
        <taxon>eudicotyledons</taxon>
        <taxon>Gunneridae</taxon>
        <taxon>Pentapetalae</taxon>
        <taxon>asterids</taxon>
        <taxon>lamiids</taxon>
        <taxon>Lamiales</taxon>
        <taxon>Lamiaceae</taxon>
        <taxon>Nepetoideae</taxon>
        <taxon>Mentheae</taxon>
        <taxon>Salviinae</taxon>
        <taxon>Salvia</taxon>
        <taxon>Salvia subgen. Calosphace</taxon>
        <taxon>core Calosphace</taxon>
    </lineage>
</organism>
<evidence type="ECO:0000313" key="4">
    <source>
        <dbReference type="EMBL" id="KAG6431159.1"/>
    </source>
</evidence>
<name>A0A8X9A8Z3_SALSN</name>
<dbReference type="Gene3D" id="1.25.40.10">
    <property type="entry name" value="Tetratricopeptide repeat domain"/>
    <property type="match status" value="2"/>
</dbReference>
<reference evidence="4" key="2">
    <citation type="submission" date="2020-08" db="EMBL/GenBank/DDBJ databases">
        <title>Plant Genome Project.</title>
        <authorList>
            <person name="Zhang R.-G."/>
        </authorList>
    </citation>
    <scope>NUCLEOTIDE SEQUENCE</scope>
    <source>
        <strain evidence="4">Huo1</strain>
        <tissue evidence="4">Leaf</tissue>
    </source>
</reference>
<dbReference type="PANTHER" id="PTHR12558">
    <property type="entry name" value="CELL DIVISION CYCLE 16,23,27"/>
    <property type="match status" value="1"/>
</dbReference>
<feature type="region of interest" description="Disordered" evidence="3">
    <location>
        <begin position="77"/>
        <end position="106"/>
    </location>
</feature>
<dbReference type="SUPFAM" id="SSF48452">
    <property type="entry name" value="TPR-like"/>
    <property type="match status" value="2"/>
</dbReference>
<sequence>MDVPKDQLHTLLDHGLFSSAQIMGCFAVSSTSIHPETSPHLKAESLVLFGDSLFRGKEFRRAIQVYRQALQYHKILPKQSANTTPTTRSTLSSSNRSSSPNSSNTSAINENEVKFKVATCHSSLGDNRAALAEMEGIPSKSRNLEMNLMMAKLYRNSRHTRAAIGCFKECLRNCPYIFEAIIALAELGVSAKDIISLFPQFNGYIGAYQTFGYIRLRVEVEDLLLIILIQVDGCHAMLKPNAVLLQMITKVGSIFLRNCYNGFLTTSTYYSKWPRSFSLSVKAVIGKNDEAILDFENVLSIDPYVVTYMDEYAMLLKLKSDNSKLNKLVHDLLNIDPTKPEALVALAVLWEKKDERGALTYAEKSIRIDERHVAGYIMKGNLFLSLNRPEAAVIAFRGAQELRPDLRSYQGLVRSYLAVSKVKEALFAAREAMKAMPQSGKALKLVGDVHASHVTGREKAKKFYESALRLEPGFLGAALALAELHVMEGRNGDAVSLLQRYLKDWADDCLHVKLAQVFAATNMLQDALSHYQAALRINPQNEDAKKGLDRLEKQMKVCIISAESLNMMSLPLTSNFNKILVFRESILMRLKRTKIMRLMMAMEIMKRLSYYDSNIVTNFIP</sequence>
<comment type="caution">
    <text evidence="4">The sequence shown here is derived from an EMBL/GenBank/DDBJ whole genome shotgun (WGS) entry which is preliminary data.</text>
</comment>
<keyword evidence="5" id="KW-1185">Reference proteome</keyword>
<feature type="repeat" description="TPR" evidence="2">
    <location>
        <begin position="508"/>
        <end position="541"/>
    </location>
</feature>
<evidence type="ECO:0000256" key="1">
    <source>
        <dbReference type="ARBA" id="ARBA00022803"/>
    </source>
</evidence>
<dbReference type="PROSITE" id="PS50005">
    <property type="entry name" value="TPR"/>
    <property type="match status" value="1"/>
</dbReference>
<dbReference type="AlphaFoldDB" id="A0A8X9A8Z3"/>
<dbReference type="Pfam" id="PF14559">
    <property type="entry name" value="TPR_19"/>
    <property type="match status" value="1"/>
</dbReference>
<reference evidence="4" key="1">
    <citation type="submission" date="2018-01" db="EMBL/GenBank/DDBJ databases">
        <authorList>
            <person name="Mao J.F."/>
        </authorList>
    </citation>
    <scope>NUCLEOTIDE SEQUENCE</scope>
    <source>
        <strain evidence="4">Huo1</strain>
        <tissue evidence="4">Leaf</tissue>
    </source>
</reference>
<dbReference type="Pfam" id="PF13181">
    <property type="entry name" value="TPR_8"/>
    <property type="match status" value="1"/>
</dbReference>
<evidence type="ECO:0000256" key="3">
    <source>
        <dbReference type="SAM" id="MobiDB-lite"/>
    </source>
</evidence>
<dbReference type="InterPro" id="IPR019734">
    <property type="entry name" value="TPR_rpt"/>
</dbReference>
<dbReference type="Proteomes" id="UP000298416">
    <property type="component" value="Unassembled WGS sequence"/>
</dbReference>
<accession>A0A8X9A8Z3</accession>
<keyword evidence="1 2" id="KW-0802">TPR repeat</keyword>
<evidence type="ECO:0008006" key="6">
    <source>
        <dbReference type="Google" id="ProtNLM"/>
    </source>
</evidence>
<protein>
    <recommendedName>
        <fullName evidence="6">Anaphase-promoting complex subunit 7</fullName>
    </recommendedName>
</protein>
<dbReference type="GO" id="GO:0051301">
    <property type="term" value="P:cell division"/>
    <property type="evidence" value="ECO:0007669"/>
    <property type="project" value="TreeGrafter"/>
</dbReference>
<evidence type="ECO:0000256" key="2">
    <source>
        <dbReference type="PROSITE-ProRule" id="PRU00339"/>
    </source>
</evidence>
<proteinExistence type="predicted"/>
<dbReference type="InterPro" id="IPR011990">
    <property type="entry name" value="TPR-like_helical_dom_sf"/>
</dbReference>
<evidence type="ECO:0000313" key="5">
    <source>
        <dbReference type="Proteomes" id="UP000298416"/>
    </source>
</evidence>
<dbReference type="GO" id="GO:0016567">
    <property type="term" value="P:protein ubiquitination"/>
    <property type="evidence" value="ECO:0007669"/>
    <property type="project" value="TreeGrafter"/>
</dbReference>
<dbReference type="GO" id="GO:0045842">
    <property type="term" value="P:positive regulation of mitotic metaphase/anaphase transition"/>
    <property type="evidence" value="ECO:0007669"/>
    <property type="project" value="TreeGrafter"/>
</dbReference>
<feature type="compositionally biased region" description="Low complexity" evidence="3">
    <location>
        <begin position="80"/>
        <end position="106"/>
    </location>
</feature>
<dbReference type="PANTHER" id="PTHR12558:SF36">
    <property type="entry name" value="ANAPHASE-PROMOTING COMPLEX SUBUNIT 7"/>
    <property type="match status" value="1"/>
</dbReference>
<dbReference type="EMBL" id="PNBA02000003">
    <property type="protein sequence ID" value="KAG6431159.1"/>
    <property type="molecule type" value="Genomic_DNA"/>
</dbReference>
<gene>
    <name evidence="4" type="ORF">SASPL_109234</name>
</gene>
<dbReference type="GO" id="GO:0005680">
    <property type="term" value="C:anaphase-promoting complex"/>
    <property type="evidence" value="ECO:0007669"/>
    <property type="project" value="TreeGrafter"/>
</dbReference>